<gene>
    <name evidence="8" type="ORF">BSAL_76675</name>
</gene>
<dbReference type="InterPro" id="IPR016160">
    <property type="entry name" value="Ald_DH_CS_CYS"/>
</dbReference>
<dbReference type="Pfam" id="PF00171">
    <property type="entry name" value="Aldedh"/>
    <property type="match status" value="2"/>
</dbReference>
<reference evidence="9" key="1">
    <citation type="submission" date="2015-09" db="EMBL/GenBank/DDBJ databases">
        <authorList>
            <consortium name="Pathogen Informatics"/>
        </authorList>
    </citation>
    <scope>NUCLEOTIDE SEQUENCE [LARGE SCALE GENOMIC DNA]</scope>
    <source>
        <strain evidence="9">Lake Konstanz</strain>
    </source>
</reference>
<evidence type="ECO:0000259" key="7">
    <source>
        <dbReference type="Pfam" id="PF00171"/>
    </source>
</evidence>
<name>A0A0S4J115_BODSA</name>
<proteinExistence type="inferred from homology"/>
<feature type="domain" description="Aldehyde dehydrogenase" evidence="7">
    <location>
        <begin position="124"/>
        <end position="362"/>
    </location>
</feature>
<dbReference type="InterPro" id="IPR016163">
    <property type="entry name" value="Ald_DH_C"/>
</dbReference>
<dbReference type="FunFam" id="3.40.605.10:FF:000029">
    <property type="entry name" value="Aldehyde dehydrogenase, mitochondrial"/>
    <property type="match status" value="2"/>
</dbReference>
<dbReference type="InterPro" id="IPR029510">
    <property type="entry name" value="Ald_DH_CS_GLU"/>
</dbReference>
<keyword evidence="2 6" id="KW-0560">Oxidoreductase</keyword>
<dbReference type="InterPro" id="IPR016162">
    <property type="entry name" value="Ald_DH_N"/>
</dbReference>
<dbReference type="PROSITE" id="PS00070">
    <property type="entry name" value="ALDEHYDE_DEHYDR_CYS"/>
    <property type="match status" value="2"/>
</dbReference>
<evidence type="ECO:0000313" key="9">
    <source>
        <dbReference type="Proteomes" id="UP000051952"/>
    </source>
</evidence>
<dbReference type="Proteomes" id="UP000051952">
    <property type="component" value="Unassembled WGS sequence"/>
</dbReference>
<feature type="domain" description="Aldehyde dehydrogenase" evidence="7">
    <location>
        <begin position="363"/>
        <end position="584"/>
    </location>
</feature>
<organism evidence="8 9">
    <name type="scientific">Bodo saltans</name>
    <name type="common">Flagellated protozoan</name>
    <dbReference type="NCBI Taxonomy" id="75058"/>
    <lineage>
        <taxon>Eukaryota</taxon>
        <taxon>Discoba</taxon>
        <taxon>Euglenozoa</taxon>
        <taxon>Kinetoplastea</taxon>
        <taxon>Metakinetoplastina</taxon>
        <taxon>Eubodonida</taxon>
        <taxon>Bodonidae</taxon>
        <taxon>Bodo</taxon>
    </lineage>
</organism>
<dbReference type="SUPFAM" id="SSF53720">
    <property type="entry name" value="ALDH-like"/>
    <property type="match status" value="3"/>
</dbReference>
<comment type="similarity">
    <text evidence="1 6">Belongs to the aldehyde dehydrogenase family.</text>
</comment>
<dbReference type="OrthoDB" id="310895at2759"/>
<evidence type="ECO:0000256" key="6">
    <source>
        <dbReference type="RuleBase" id="RU003345"/>
    </source>
</evidence>
<accession>A0A0S4J115</accession>
<keyword evidence="3" id="KW-0520">NAD</keyword>
<dbReference type="GO" id="GO:0004029">
    <property type="term" value="F:aldehyde dehydrogenase (NAD+) activity"/>
    <property type="evidence" value="ECO:0007669"/>
    <property type="project" value="UniProtKB-EC"/>
</dbReference>
<evidence type="ECO:0000256" key="3">
    <source>
        <dbReference type="ARBA" id="ARBA00023027"/>
    </source>
</evidence>
<dbReference type="EC" id="1.2.1.3" evidence="4"/>
<evidence type="ECO:0000256" key="5">
    <source>
        <dbReference type="PROSITE-ProRule" id="PRU10007"/>
    </source>
</evidence>
<protein>
    <recommendedName>
        <fullName evidence="4">aldehyde dehydrogenase (NAD(+))</fullName>
        <ecNumber evidence="4">1.2.1.3</ecNumber>
    </recommendedName>
</protein>
<dbReference type="EMBL" id="CYKH01000724">
    <property type="protein sequence ID" value="CUG26947.1"/>
    <property type="molecule type" value="Genomic_DNA"/>
</dbReference>
<dbReference type="AlphaFoldDB" id="A0A0S4J115"/>
<evidence type="ECO:0000256" key="1">
    <source>
        <dbReference type="ARBA" id="ARBA00009986"/>
    </source>
</evidence>
<evidence type="ECO:0000256" key="4">
    <source>
        <dbReference type="ARBA" id="ARBA00024226"/>
    </source>
</evidence>
<feature type="active site" evidence="5">
    <location>
        <position position="233"/>
    </location>
</feature>
<keyword evidence="9" id="KW-1185">Reference proteome</keyword>
<dbReference type="OMA" id="WNFPLDM"/>
<dbReference type="InterPro" id="IPR016161">
    <property type="entry name" value="Ald_DH/histidinol_DH"/>
</dbReference>
<dbReference type="InterPro" id="IPR015590">
    <property type="entry name" value="Aldehyde_DH_dom"/>
</dbReference>
<evidence type="ECO:0000313" key="8">
    <source>
        <dbReference type="EMBL" id="CUG26947.1"/>
    </source>
</evidence>
<dbReference type="PANTHER" id="PTHR11699">
    <property type="entry name" value="ALDEHYDE DEHYDROGENASE-RELATED"/>
    <property type="match status" value="1"/>
</dbReference>
<dbReference type="FunFam" id="3.40.309.10:FF:000001">
    <property type="entry name" value="Mitochondrial aldehyde dehydrogenase 2"/>
    <property type="match status" value="1"/>
</dbReference>
<dbReference type="Gene3D" id="3.40.605.10">
    <property type="entry name" value="Aldehyde Dehydrogenase, Chain A, domain 1"/>
    <property type="match status" value="2"/>
</dbReference>
<evidence type="ECO:0000256" key="2">
    <source>
        <dbReference type="ARBA" id="ARBA00023002"/>
    </source>
</evidence>
<dbReference type="FunFam" id="3.40.605.10:FF:000026">
    <property type="entry name" value="Aldehyde dehydrogenase, putative"/>
    <property type="match status" value="1"/>
</dbReference>
<dbReference type="VEuPathDB" id="TriTrypDB:BSAL_76675"/>
<dbReference type="PROSITE" id="PS00687">
    <property type="entry name" value="ALDEHYDE_DEHYDR_GLU"/>
    <property type="match status" value="1"/>
</dbReference>
<dbReference type="Gene3D" id="3.40.309.10">
    <property type="entry name" value="Aldehyde Dehydrogenase, Chain A, domain 2"/>
    <property type="match status" value="2"/>
</dbReference>
<sequence length="595" mass="62941">MAVELTRLQNKLLINNGKPYLQALNVDVLAAIECFRYYAGWADKISGQVAPAFGKVFSFVKREPIGVCGQIIPWNFPLLMAAWKLAPALALGNTVVLKPAEQTPLSALRIGELIIEAGYPAGVIGVCGQIIPWNFPLLMAAWKLAPALALGNTVVLKPAEQTPLSALRIGELIIEAGYPAGVVNIVPGFGPTAGGRISSHPDIAKVAFTGSTEIGHVIMRAAANSNLKKVSLELGGKSPLIVAEDADIDAAAEAAAAGIFFNMGQVCTAASRVFVHESVYDEFVEKVRQNAVKRTIGAGQATDIDQGPLVSKEQHDRVLSLIAKGKEEGAIAVCGGEAYGDKGYFVKPTVFANATDDMTIVKGGKSPLIVAEDADIDAAAEAAAAGIFFNMGQVCTAASRVFVHESVYDEFVEKVRQNAVKRTIGAGQATDIDQGPLVSKEQHDRVLSLIAKGKEEGAIAVCGGEAYGDKGYFVKPTVFANATDDMTIVKEEIFGPVVCALKYKTLDEALERANNTTFGLAAGIFSNNINTIMKATSFLEAGTVWVNSWNVFDVACPFGGYKQSGLGRELGEAALALYTETKCVTIALQDALVKP</sequence>